<dbReference type="Pfam" id="PF13185">
    <property type="entry name" value="GAF_2"/>
    <property type="match status" value="1"/>
</dbReference>
<dbReference type="PANTHER" id="PTHR32071:SF21">
    <property type="entry name" value="TRANSCRIPTIONAL REGULATORY PROTEIN FLGR"/>
    <property type="match status" value="1"/>
</dbReference>
<keyword evidence="4" id="KW-0238">DNA-binding</keyword>
<dbReference type="InterPro" id="IPR025943">
    <property type="entry name" value="Sigma_54_int_dom_ATP-bd_2"/>
</dbReference>
<protein>
    <recommendedName>
        <fullName evidence="7">Sigma-54 factor interaction domain-containing protein</fullName>
    </recommendedName>
</protein>
<dbReference type="SUPFAM" id="SSF52540">
    <property type="entry name" value="P-loop containing nucleoside triphosphate hydrolases"/>
    <property type="match status" value="1"/>
</dbReference>
<dbReference type="InterPro" id="IPR003018">
    <property type="entry name" value="GAF"/>
</dbReference>
<dbReference type="InterPro" id="IPR009057">
    <property type="entry name" value="Homeodomain-like_sf"/>
</dbReference>
<accession>A0A1V4QIN1</accession>
<dbReference type="InterPro" id="IPR002078">
    <property type="entry name" value="Sigma_54_int"/>
</dbReference>
<dbReference type="Gene3D" id="1.10.10.60">
    <property type="entry name" value="Homeodomain-like"/>
    <property type="match status" value="1"/>
</dbReference>
<evidence type="ECO:0000259" key="7">
    <source>
        <dbReference type="PROSITE" id="PS50045"/>
    </source>
</evidence>
<dbReference type="Gene3D" id="3.30.450.40">
    <property type="match status" value="1"/>
</dbReference>
<dbReference type="SMART" id="SM00382">
    <property type="entry name" value="AAA"/>
    <property type="match status" value="1"/>
</dbReference>
<dbReference type="GO" id="GO:0005524">
    <property type="term" value="F:ATP binding"/>
    <property type="evidence" value="ECO:0007669"/>
    <property type="project" value="UniProtKB-KW"/>
</dbReference>
<dbReference type="Proteomes" id="UP000191663">
    <property type="component" value="Unassembled WGS sequence"/>
</dbReference>
<dbReference type="GO" id="GO:0003677">
    <property type="term" value="F:DNA binding"/>
    <property type="evidence" value="ECO:0007669"/>
    <property type="project" value="UniProtKB-KW"/>
</dbReference>
<evidence type="ECO:0000256" key="3">
    <source>
        <dbReference type="ARBA" id="ARBA00023015"/>
    </source>
</evidence>
<proteinExistence type="predicted"/>
<feature type="domain" description="Sigma-54 factor interaction" evidence="7">
    <location>
        <begin position="193"/>
        <end position="421"/>
    </location>
</feature>
<evidence type="ECO:0000256" key="5">
    <source>
        <dbReference type="ARBA" id="ARBA00023159"/>
    </source>
</evidence>
<evidence type="ECO:0000313" key="8">
    <source>
        <dbReference type="EMBL" id="OPX18576.1"/>
    </source>
</evidence>
<dbReference type="PROSITE" id="PS00688">
    <property type="entry name" value="SIGMA54_INTERACT_3"/>
    <property type="match status" value="1"/>
</dbReference>
<dbReference type="EMBL" id="MUKB01000006">
    <property type="protein sequence ID" value="OPX18576.1"/>
    <property type="molecule type" value="Genomic_DNA"/>
</dbReference>
<dbReference type="FunFam" id="1.10.8.60:FF:000014">
    <property type="entry name" value="DNA-binding transcriptional regulator NtrC"/>
    <property type="match status" value="1"/>
</dbReference>
<dbReference type="PROSITE" id="PS50045">
    <property type="entry name" value="SIGMA54_INTERACT_4"/>
    <property type="match status" value="1"/>
</dbReference>
<dbReference type="InterPro" id="IPR058031">
    <property type="entry name" value="AAA_lid_NorR"/>
</dbReference>
<keyword evidence="1" id="KW-0547">Nucleotide-binding</keyword>
<evidence type="ECO:0000313" key="9">
    <source>
        <dbReference type="Proteomes" id="UP000191663"/>
    </source>
</evidence>
<dbReference type="FunFam" id="3.40.50.300:FF:000006">
    <property type="entry name" value="DNA-binding transcriptional regulator NtrC"/>
    <property type="match status" value="1"/>
</dbReference>
<dbReference type="InterPro" id="IPR003593">
    <property type="entry name" value="AAA+_ATPase"/>
</dbReference>
<dbReference type="PROSITE" id="PS00676">
    <property type="entry name" value="SIGMA54_INTERACT_2"/>
    <property type="match status" value="1"/>
</dbReference>
<keyword evidence="3" id="KW-0805">Transcription regulation</keyword>
<sequence length="500" mass="56024">MENLIKKIGREELETLFQMASSLSSTLELPKILEIIIDSAKRLLKAEASSLLLLDETTNELYFASATGKAANQVKNLTVPIDKGIAGACVRTGKVRIVNDTKKEREFYPNIDEKTGFITRSIIAAPLIIAGKTIGVIEVLNKIPDQGWTEEDRELLIIIALQAAQVIQNAQLHLEVKEVQKLLKSEVDARYAIVSKSAEFQKVLELATKVASSNTTVLLQGENGTGKELIARFIHRLSKRPGPFIAVNCAAIPATLLESELFGYEKGAFTGATTTHKGRFELAHKGTIFLDEIGDLALETQIKLLRVLQEREFERLGGTKTIKVDVRIIAATNQNLQEKIKENKFREDLYYRLNVFPISIPPLRQRKDDIPVLAQHFLEIFAREMNKPIKEISQPAMEKLLEYPWPGNVRELQNVIERAVVLATSTKLGLDCLMLPHPAPEPAIQFGLGLKEAVKRFKINYILETIKQCGGNQTRASRILKIQPSYLSRLLHQYKKESTS</sequence>
<dbReference type="InterPro" id="IPR025944">
    <property type="entry name" value="Sigma_54_int_dom_CS"/>
</dbReference>
<evidence type="ECO:0000256" key="2">
    <source>
        <dbReference type="ARBA" id="ARBA00022840"/>
    </source>
</evidence>
<comment type="caution">
    <text evidence="8">The sequence shown here is derived from an EMBL/GenBank/DDBJ whole genome shotgun (WGS) entry which is preliminary data.</text>
</comment>
<dbReference type="SUPFAM" id="SSF55781">
    <property type="entry name" value="GAF domain-like"/>
    <property type="match status" value="1"/>
</dbReference>
<evidence type="ECO:0000256" key="1">
    <source>
        <dbReference type="ARBA" id="ARBA00022741"/>
    </source>
</evidence>
<dbReference type="CDD" id="cd00009">
    <property type="entry name" value="AAA"/>
    <property type="match status" value="1"/>
</dbReference>
<dbReference type="PANTHER" id="PTHR32071">
    <property type="entry name" value="TRANSCRIPTIONAL REGULATORY PROTEIN"/>
    <property type="match status" value="1"/>
</dbReference>
<dbReference type="Pfam" id="PF25601">
    <property type="entry name" value="AAA_lid_14"/>
    <property type="match status" value="1"/>
</dbReference>
<keyword evidence="5" id="KW-0010">Activator</keyword>
<dbReference type="InterPro" id="IPR027417">
    <property type="entry name" value="P-loop_NTPase"/>
</dbReference>
<dbReference type="SMART" id="SM00065">
    <property type="entry name" value="GAF"/>
    <property type="match status" value="1"/>
</dbReference>
<dbReference type="GO" id="GO:0006355">
    <property type="term" value="P:regulation of DNA-templated transcription"/>
    <property type="evidence" value="ECO:0007669"/>
    <property type="project" value="InterPro"/>
</dbReference>
<organism evidence="8 9">
    <name type="scientific">candidate division WOR-3 bacterium 4484_100</name>
    <dbReference type="NCBI Taxonomy" id="1936077"/>
    <lineage>
        <taxon>Bacteria</taxon>
        <taxon>Bacteria division WOR-3</taxon>
    </lineage>
</organism>
<dbReference type="SUPFAM" id="SSF46689">
    <property type="entry name" value="Homeodomain-like"/>
    <property type="match status" value="1"/>
</dbReference>
<dbReference type="InterPro" id="IPR029016">
    <property type="entry name" value="GAF-like_dom_sf"/>
</dbReference>
<reference evidence="9" key="1">
    <citation type="submission" date="2017-01" db="EMBL/GenBank/DDBJ databases">
        <title>Novel pathways for hydrocarbon cycling and metabolic interdependencies in hydrothermal sediment communities.</title>
        <authorList>
            <person name="Dombrowski N."/>
            <person name="Seitz K."/>
            <person name="Teske A."/>
            <person name="Baker B."/>
        </authorList>
    </citation>
    <scope>NUCLEOTIDE SEQUENCE [LARGE SCALE GENOMIC DNA]</scope>
</reference>
<keyword evidence="6" id="KW-0804">Transcription</keyword>
<name>A0A1V4QIN1_UNCW3</name>
<dbReference type="Gene3D" id="1.10.8.60">
    <property type="match status" value="1"/>
</dbReference>
<gene>
    <name evidence="8" type="ORF">BXT86_00485</name>
</gene>
<dbReference type="Pfam" id="PF00158">
    <property type="entry name" value="Sigma54_activat"/>
    <property type="match status" value="1"/>
</dbReference>
<dbReference type="Gene3D" id="3.40.50.300">
    <property type="entry name" value="P-loop containing nucleotide triphosphate hydrolases"/>
    <property type="match status" value="1"/>
</dbReference>
<keyword evidence="2" id="KW-0067">ATP-binding</keyword>
<dbReference type="AlphaFoldDB" id="A0A1V4QIN1"/>
<evidence type="ECO:0000256" key="6">
    <source>
        <dbReference type="ARBA" id="ARBA00023163"/>
    </source>
</evidence>
<evidence type="ECO:0000256" key="4">
    <source>
        <dbReference type="ARBA" id="ARBA00023125"/>
    </source>
</evidence>